<dbReference type="RefSeq" id="WP_271687997.1">
    <property type="nucleotide sequence ID" value="NZ_CP116423.1"/>
</dbReference>
<proteinExistence type="predicted"/>
<organism evidence="2 3">
    <name type="scientific">Sulfitobacter faviae</name>
    <dbReference type="NCBI Taxonomy" id="1775881"/>
    <lineage>
        <taxon>Bacteria</taxon>
        <taxon>Pseudomonadati</taxon>
        <taxon>Pseudomonadota</taxon>
        <taxon>Alphaproteobacteria</taxon>
        <taxon>Rhodobacterales</taxon>
        <taxon>Roseobacteraceae</taxon>
        <taxon>Sulfitobacter</taxon>
    </lineage>
</organism>
<accession>A0AAX3LLT8</accession>
<gene>
    <name evidence="2" type="ORF">PL336_12615</name>
</gene>
<reference evidence="2" key="1">
    <citation type="submission" date="2023-01" db="EMBL/GenBank/DDBJ databases">
        <title>Comparative genomic analysis of cold water coral derived Sulfitobacter faviae: insights into their metabolism and habitat adaptation.</title>
        <authorList>
            <person name="Guo Y."/>
            <person name="Lin S."/>
            <person name="Huang Z."/>
            <person name="Tang K."/>
            <person name="Wang X."/>
        </authorList>
    </citation>
    <scope>NUCLEOTIDE SEQUENCE</scope>
    <source>
        <strain evidence="2">SCSIO W_1865</strain>
    </source>
</reference>
<dbReference type="AlphaFoldDB" id="A0AAX3LLT8"/>
<dbReference type="GO" id="GO:0008270">
    <property type="term" value="F:zinc ion binding"/>
    <property type="evidence" value="ECO:0007669"/>
    <property type="project" value="InterPro"/>
</dbReference>
<dbReference type="SMART" id="SM00507">
    <property type="entry name" value="HNHc"/>
    <property type="match status" value="1"/>
</dbReference>
<dbReference type="Gene3D" id="1.10.30.50">
    <property type="match status" value="1"/>
</dbReference>
<dbReference type="GO" id="GO:0004519">
    <property type="term" value="F:endonuclease activity"/>
    <property type="evidence" value="ECO:0007669"/>
    <property type="project" value="UniProtKB-KW"/>
</dbReference>
<keyword evidence="2" id="KW-0540">Nuclease</keyword>
<evidence type="ECO:0000313" key="2">
    <source>
        <dbReference type="EMBL" id="WCE69638.1"/>
    </source>
</evidence>
<keyword evidence="2" id="KW-0378">Hydrolase</keyword>
<dbReference type="InterPro" id="IPR003615">
    <property type="entry name" value="HNH_nuc"/>
</dbReference>
<dbReference type="EMBL" id="CP116423">
    <property type="protein sequence ID" value="WCE69638.1"/>
    <property type="molecule type" value="Genomic_DNA"/>
</dbReference>
<dbReference type="GO" id="GO:0003676">
    <property type="term" value="F:nucleic acid binding"/>
    <property type="evidence" value="ECO:0007669"/>
    <property type="project" value="InterPro"/>
</dbReference>
<dbReference type="Proteomes" id="UP001210770">
    <property type="component" value="Chromosome"/>
</dbReference>
<keyword evidence="2" id="KW-0255">Endonuclease</keyword>
<dbReference type="Pfam" id="PF01844">
    <property type="entry name" value="HNH"/>
    <property type="match status" value="1"/>
</dbReference>
<dbReference type="CDD" id="cd00085">
    <property type="entry name" value="HNHc"/>
    <property type="match status" value="1"/>
</dbReference>
<protein>
    <submittedName>
        <fullName evidence="2">HNH endonuclease</fullName>
    </submittedName>
</protein>
<evidence type="ECO:0000259" key="1">
    <source>
        <dbReference type="SMART" id="SM00507"/>
    </source>
</evidence>
<feature type="domain" description="HNH nuclease" evidence="1">
    <location>
        <begin position="156"/>
        <end position="220"/>
    </location>
</feature>
<name>A0AAX3LLT8_9RHOB</name>
<dbReference type="InterPro" id="IPR002711">
    <property type="entry name" value="HNH"/>
</dbReference>
<evidence type="ECO:0000313" key="3">
    <source>
        <dbReference type="Proteomes" id="UP001210770"/>
    </source>
</evidence>
<sequence length="244" mass="27607">MVTERNPPWTRDELLVALDYYLRNPDDYFSPFGEGVRSLTAKIGQIAKTLGLSGSETLRNANGVSMKLLNFRSHDPNHDTKGLSRGNKLEEIVWIEYANNPAELSKVVGTILEVTEAATNKNALFLSQDDVTEAREGKMLSRMHRYRERNATIVKRKKASYFKQHGHLCCEACGFDFQATYGERGRGFIECHHVKPVSELFVGEATRLSDLVLLCANCHRMVHASRPWLTFEDLRTVFQKGAVS</sequence>